<proteinExistence type="predicted"/>
<evidence type="ECO:0000313" key="1">
    <source>
        <dbReference type="EMBL" id="EEF15215.1"/>
    </source>
</evidence>
<name>B9CYP8_CAMRE</name>
<dbReference type="EMBL" id="ACFU01000002">
    <property type="protein sequence ID" value="EEF15215.1"/>
    <property type="molecule type" value="Genomic_DNA"/>
</dbReference>
<dbReference type="AlphaFoldDB" id="B9CYP8"/>
<dbReference type="Proteomes" id="UP000003082">
    <property type="component" value="Unassembled WGS sequence"/>
</dbReference>
<reference evidence="1 2" key="1">
    <citation type="submission" date="2008-08" db="EMBL/GenBank/DDBJ databases">
        <authorList>
            <person name="Madupu R."/>
            <person name="Durkin A.S."/>
            <person name="Torralba M."/>
            <person name="Methe B."/>
            <person name="Sutton G.G."/>
            <person name="Strausberg R.L."/>
            <person name="Nelson K.E."/>
        </authorList>
    </citation>
    <scope>NUCLEOTIDE SEQUENCE [LARGE SCALE GENOMIC DNA]</scope>
    <source>
        <strain evidence="1 2">RM3267</strain>
    </source>
</reference>
<keyword evidence="2" id="KW-1185">Reference proteome</keyword>
<gene>
    <name evidence="1" type="ORF">CAMRE0001_1879</name>
</gene>
<dbReference type="STRING" id="553218.CAMRE0001_1879"/>
<protein>
    <submittedName>
        <fullName evidence="1">Uncharacterized protein</fullName>
    </submittedName>
</protein>
<evidence type="ECO:0000313" key="2">
    <source>
        <dbReference type="Proteomes" id="UP000003082"/>
    </source>
</evidence>
<accession>B9CYP8</accession>
<comment type="caution">
    <text evidence="1">The sequence shown here is derived from an EMBL/GenBank/DDBJ whole genome shotgun (WGS) entry which is preliminary data.</text>
</comment>
<organism evidence="1 2">
    <name type="scientific">Campylobacter rectus RM3267</name>
    <dbReference type="NCBI Taxonomy" id="553218"/>
    <lineage>
        <taxon>Bacteria</taxon>
        <taxon>Pseudomonadati</taxon>
        <taxon>Campylobacterota</taxon>
        <taxon>Epsilonproteobacteria</taxon>
        <taxon>Campylobacterales</taxon>
        <taxon>Campylobacteraceae</taxon>
        <taxon>Campylobacter</taxon>
    </lineage>
</organism>
<sequence>MDQIRLSRNDDFDKLDLVAAPILNFTWRRIRQIRRYFKLNFNFNARRLG</sequence>
<dbReference type="eggNOG" id="ENOG5031D57">
    <property type="taxonomic scope" value="Bacteria"/>
</dbReference>